<dbReference type="EMBL" id="JANAVB010010597">
    <property type="protein sequence ID" value="KAJ6838830.1"/>
    <property type="molecule type" value="Genomic_DNA"/>
</dbReference>
<gene>
    <name evidence="2" type="ORF">M6B38_172880</name>
    <name evidence="3" type="ORF">M6B38_319275</name>
</gene>
<keyword evidence="2" id="KW-0418">Kinase</keyword>
<feature type="compositionally biased region" description="Basic and acidic residues" evidence="1">
    <location>
        <begin position="29"/>
        <end position="39"/>
    </location>
</feature>
<feature type="region of interest" description="Disordered" evidence="1">
    <location>
        <begin position="18"/>
        <end position="39"/>
    </location>
</feature>
<sequence length="83" mass="9300">MLREMPISESALYLIAESSGDDPASSLPDEPHSDSRNQHIEEEEISLVSNSLKSCDVQVELKEASNTQIQGEIRVTWISKLMR</sequence>
<dbReference type="GO" id="GO:0016301">
    <property type="term" value="F:kinase activity"/>
    <property type="evidence" value="ECO:0007669"/>
    <property type="project" value="UniProtKB-KW"/>
</dbReference>
<keyword evidence="2" id="KW-0808">Transferase</keyword>
<reference evidence="2" key="1">
    <citation type="journal article" date="2023" name="GigaByte">
        <title>Genome assembly of the bearded iris, Iris pallida Lam.</title>
        <authorList>
            <person name="Bruccoleri R.E."/>
            <person name="Oakeley E.J."/>
            <person name="Faust A.M.E."/>
            <person name="Altorfer M."/>
            <person name="Dessus-Babus S."/>
            <person name="Burckhardt D."/>
            <person name="Oertli M."/>
            <person name="Naumann U."/>
            <person name="Petersen F."/>
            <person name="Wong J."/>
        </authorList>
    </citation>
    <scope>NUCLEOTIDE SEQUENCE</scope>
    <source>
        <strain evidence="2">GSM-AAB239-AS_SAM_17_03QT</strain>
    </source>
</reference>
<evidence type="ECO:0000313" key="3">
    <source>
        <dbReference type="EMBL" id="KAJ6838830.1"/>
    </source>
</evidence>
<dbReference type="EMBL" id="JANAVB010033897">
    <property type="protein sequence ID" value="KAJ6807397.1"/>
    <property type="molecule type" value="Genomic_DNA"/>
</dbReference>
<evidence type="ECO:0000313" key="4">
    <source>
        <dbReference type="Proteomes" id="UP001140949"/>
    </source>
</evidence>
<keyword evidence="4" id="KW-1185">Reference proteome</keyword>
<evidence type="ECO:0000313" key="2">
    <source>
        <dbReference type="EMBL" id="KAJ6807397.1"/>
    </source>
</evidence>
<protein>
    <submittedName>
        <fullName evidence="2">LEAF RUST 10 DISEASE-RESISTANCE LOCUS RECEPTOR-LIKE PROTEIN KINASE-like 2.5</fullName>
    </submittedName>
</protein>
<name>A0AAX6ET64_IRIPA</name>
<keyword evidence="2" id="KW-0675">Receptor</keyword>
<accession>A0AAX6ET64</accession>
<evidence type="ECO:0000256" key="1">
    <source>
        <dbReference type="SAM" id="MobiDB-lite"/>
    </source>
</evidence>
<proteinExistence type="predicted"/>
<dbReference type="Proteomes" id="UP001140949">
    <property type="component" value="Unassembled WGS sequence"/>
</dbReference>
<comment type="caution">
    <text evidence="2">The sequence shown here is derived from an EMBL/GenBank/DDBJ whole genome shotgun (WGS) entry which is preliminary data.</text>
</comment>
<dbReference type="AlphaFoldDB" id="A0AAX6ET64"/>
<reference evidence="2" key="2">
    <citation type="submission" date="2023-04" db="EMBL/GenBank/DDBJ databases">
        <authorList>
            <person name="Bruccoleri R.E."/>
            <person name="Oakeley E.J."/>
            <person name="Faust A.-M."/>
            <person name="Dessus-Babus S."/>
            <person name="Altorfer M."/>
            <person name="Burckhardt D."/>
            <person name="Oertli M."/>
            <person name="Naumann U."/>
            <person name="Petersen F."/>
            <person name="Wong J."/>
        </authorList>
    </citation>
    <scope>NUCLEOTIDE SEQUENCE</scope>
    <source>
        <strain evidence="2">GSM-AAB239-AS_SAM_17_03QT</strain>
        <tissue evidence="2">Leaf</tissue>
    </source>
</reference>
<organism evidence="2 4">
    <name type="scientific">Iris pallida</name>
    <name type="common">Sweet iris</name>
    <dbReference type="NCBI Taxonomy" id="29817"/>
    <lineage>
        <taxon>Eukaryota</taxon>
        <taxon>Viridiplantae</taxon>
        <taxon>Streptophyta</taxon>
        <taxon>Embryophyta</taxon>
        <taxon>Tracheophyta</taxon>
        <taxon>Spermatophyta</taxon>
        <taxon>Magnoliopsida</taxon>
        <taxon>Liliopsida</taxon>
        <taxon>Asparagales</taxon>
        <taxon>Iridaceae</taxon>
        <taxon>Iridoideae</taxon>
        <taxon>Irideae</taxon>
        <taxon>Iris</taxon>
    </lineage>
</organism>